<dbReference type="SUPFAM" id="SSF50998">
    <property type="entry name" value="Quinoprotein alcohol dehydrogenase-like"/>
    <property type="match status" value="2"/>
</dbReference>
<dbReference type="EC" id="2.7.11.1" evidence="1"/>
<dbReference type="InterPro" id="IPR015943">
    <property type="entry name" value="WD40/YVTN_repeat-like_dom_sf"/>
</dbReference>
<name>A0AB39TMS5_9ACTN</name>
<dbReference type="PROSITE" id="PS00108">
    <property type="entry name" value="PROTEIN_KINASE_ST"/>
    <property type="match status" value="1"/>
</dbReference>
<evidence type="ECO:0000259" key="14">
    <source>
        <dbReference type="PROSITE" id="PS50011"/>
    </source>
</evidence>
<dbReference type="InterPro" id="IPR002372">
    <property type="entry name" value="PQQ_rpt_dom"/>
</dbReference>
<evidence type="ECO:0000256" key="11">
    <source>
        <dbReference type="ARBA" id="ARBA00069963"/>
    </source>
</evidence>
<dbReference type="InterPro" id="IPR011009">
    <property type="entry name" value="Kinase-like_dom_sf"/>
</dbReference>
<keyword evidence="3" id="KW-0597">Phosphoprotein</keyword>
<dbReference type="GO" id="GO:0004674">
    <property type="term" value="F:protein serine/threonine kinase activity"/>
    <property type="evidence" value="ECO:0007669"/>
    <property type="project" value="UniProtKB-KW"/>
</dbReference>
<dbReference type="SMART" id="SM00564">
    <property type="entry name" value="PQQ"/>
    <property type="match status" value="9"/>
</dbReference>
<dbReference type="PANTHER" id="PTHR43289:SF34">
    <property type="entry name" value="SERINE_THREONINE-PROTEIN KINASE YBDM-RELATED"/>
    <property type="match status" value="1"/>
</dbReference>
<keyword evidence="4" id="KW-0808">Transferase</keyword>
<feature type="compositionally biased region" description="Basic and acidic residues" evidence="13">
    <location>
        <begin position="346"/>
        <end position="360"/>
    </location>
</feature>
<gene>
    <name evidence="15" type="ORF">AB2U05_19045</name>
</gene>
<dbReference type="PROSITE" id="PS50011">
    <property type="entry name" value="PROTEIN_KINASE_DOM"/>
    <property type="match status" value="1"/>
</dbReference>
<dbReference type="Gene3D" id="1.10.510.10">
    <property type="entry name" value="Transferase(Phosphotransferase) domain 1"/>
    <property type="match status" value="1"/>
</dbReference>
<comment type="subunit">
    <text evidence="10">Interacts (via the N-terminal kinase domain) with KbpA; the interaction prevents autophosphorylation of AfsK.</text>
</comment>
<evidence type="ECO:0000256" key="3">
    <source>
        <dbReference type="ARBA" id="ARBA00022553"/>
    </source>
</evidence>
<dbReference type="PROSITE" id="PS00107">
    <property type="entry name" value="PROTEIN_KINASE_ATP"/>
    <property type="match status" value="1"/>
</dbReference>
<proteinExistence type="predicted"/>
<evidence type="ECO:0000256" key="12">
    <source>
        <dbReference type="PROSITE-ProRule" id="PRU10141"/>
    </source>
</evidence>
<dbReference type="InterPro" id="IPR008271">
    <property type="entry name" value="Ser/Thr_kinase_AS"/>
</dbReference>
<dbReference type="InterPro" id="IPR011047">
    <property type="entry name" value="Quinoprotein_ADH-like_sf"/>
</dbReference>
<keyword evidence="6" id="KW-0418">Kinase</keyword>
<evidence type="ECO:0000256" key="2">
    <source>
        <dbReference type="ARBA" id="ARBA00022527"/>
    </source>
</evidence>
<organism evidence="15">
    <name type="scientific">Streptomyces sp. Y1</name>
    <dbReference type="NCBI Taxonomy" id="3238634"/>
    <lineage>
        <taxon>Bacteria</taxon>
        <taxon>Bacillati</taxon>
        <taxon>Actinomycetota</taxon>
        <taxon>Actinomycetes</taxon>
        <taxon>Kitasatosporales</taxon>
        <taxon>Streptomycetaceae</taxon>
        <taxon>Streptomyces</taxon>
    </lineage>
</organism>
<feature type="region of interest" description="Disordered" evidence="13">
    <location>
        <begin position="299"/>
        <end position="394"/>
    </location>
</feature>
<accession>A0AB39TMS5</accession>
<comment type="catalytic activity">
    <reaction evidence="9">
        <text>L-seryl-[protein] + ATP = O-phospho-L-seryl-[protein] + ADP + H(+)</text>
        <dbReference type="Rhea" id="RHEA:17989"/>
        <dbReference type="Rhea" id="RHEA-COMP:9863"/>
        <dbReference type="Rhea" id="RHEA-COMP:11604"/>
        <dbReference type="ChEBI" id="CHEBI:15378"/>
        <dbReference type="ChEBI" id="CHEBI:29999"/>
        <dbReference type="ChEBI" id="CHEBI:30616"/>
        <dbReference type="ChEBI" id="CHEBI:83421"/>
        <dbReference type="ChEBI" id="CHEBI:456216"/>
        <dbReference type="EC" id="2.7.11.1"/>
    </reaction>
</comment>
<dbReference type="EMBL" id="CP163445">
    <property type="protein sequence ID" value="XDQ80414.1"/>
    <property type="molecule type" value="Genomic_DNA"/>
</dbReference>
<dbReference type="Gene3D" id="3.30.200.20">
    <property type="entry name" value="Phosphorylase Kinase, domain 1"/>
    <property type="match status" value="1"/>
</dbReference>
<dbReference type="FunFam" id="1.10.510.10:FF:000021">
    <property type="entry name" value="Serine/threonine protein kinase"/>
    <property type="match status" value="1"/>
</dbReference>
<dbReference type="Pfam" id="PF00069">
    <property type="entry name" value="Pkinase"/>
    <property type="match status" value="1"/>
</dbReference>
<comment type="catalytic activity">
    <reaction evidence="8">
        <text>L-threonyl-[protein] + ATP = O-phospho-L-threonyl-[protein] + ADP + H(+)</text>
        <dbReference type="Rhea" id="RHEA:46608"/>
        <dbReference type="Rhea" id="RHEA-COMP:11060"/>
        <dbReference type="Rhea" id="RHEA-COMP:11605"/>
        <dbReference type="ChEBI" id="CHEBI:15378"/>
        <dbReference type="ChEBI" id="CHEBI:30013"/>
        <dbReference type="ChEBI" id="CHEBI:30616"/>
        <dbReference type="ChEBI" id="CHEBI:61977"/>
        <dbReference type="ChEBI" id="CHEBI:456216"/>
        <dbReference type="EC" id="2.7.11.1"/>
    </reaction>
</comment>
<dbReference type="CDD" id="cd14014">
    <property type="entry name" value="STKc_PknB_like"/>
    <property type="match status" value="1"/>
</dbReference>
<evidence type="ECO:0000256" key="6">
    <source>
        <dbReference type="ARBA" id="ARBA00022777"/>
    </source>
</evidence>
<dbReference type="InterPro" id="IPR018391">
    <property type="entry name" value="PQQ_b-propeller_rpt"/>
</dbReference>
<evidence type="ECO:0000256" key="5">
    <source>
        <dbReference type="ARBA" id="ARBA00022741"/>
    </source>
</evidence>
<dbReference type="PANTHER" id="PTHR43289">
    <property type="entry name" value="MITOGEN-ACTIVATED PROTEIN KINASE KINASE KINASE 20-RELATED"/>
    <property type="match status" value="1"/>
</dbReference>
<feature type="binding site" evidence="12">
    <location>
        <position position="43"/>
    </location>
    <ligand>
        <name>ATP</name>
        <dbReference type="ChEBI" id="CHEBI:30616"/>
    </ligand>
</feature>
<dbReference type="GO" id="GO:0005524">
    <property type="term" value="F:ATP binding"/>
    <property type="evidence" value="ECO:0007669"/>
    <property type="project" value="UniProtKB-UniRule"/>
</dbReference>
<protein>
    <recommendedName>
        <fullName evidence="11">Serine/threonine-protein kinase AfsK</fullName>
        <ecNumber evidence="1">2.7.11.1</ecNumber>
    </recommendedName>
</protein>
<evidence type="ECO:0000256" key="7">
    <source>
        <dbReference type="ARBA" id="ARBA00022840"/>
    </source>
</evidence>
<dbReference type="InterPro" id="IPR000719">
    <property type="entry name" value="Prot_kinase_dom"/>
</dbReference>
<dbReference type="SMART" id="SM00220">
    <property type="entry name" value="S_TKc"/>
    <property type="match status" value="1"/>
</dbReference>
<dbReference type="AlphaFoldDB" id="A0AB39TMS5"/>
<feature type="domain" description="Protein kinase" evidence="14">
    <location>
        <begin position="15"/>
        <end position="270"/>
    </location>
</feature>
<evidence type="ECO:0000313" key="15">
    <source>
        <dbReference type="EMBL" id="XDQ80414.1"/>
    </source>
</evidence>
<reference evidence="15" key="1">
    <citation type="submission" date="2024-07" db="EMBL/GenBank/DDBJ databases">
        <authorList>
            <person name="Yu S.T."/>
        </authorList>
    </citation>
    <scope>NUCLEOTIDE SEQUENCE</scope>
    <source>
        <strain evidence="15">Y1</strain>
    </source>
</reference>
<keyword evidence="2" id="KW-0723">Serine/threonine-protein kinase</keyword>
<sequence>MDQLTAHDPRRIGPFEVLGRLGAGGMGLVYLARSAAGRRVAIKTVRGELAEDELFRVRFAREIAAAKTVGGFYTAAVVDADADARVPWLATAYIPAPSLEDLVEECGPLPAGATRWLIAGIAEALQSIHAAGLVHRDLKPSNVLVVEDGPKVIDFGIAAGVSSTRLTMTNVAVGTPAYMSPEQARDSRAVRGASDVFSLGSLMVFCATGHPPYRGSNPVETVFQLLREEPDLSGMPPELMDLVRACMRQAPEHRPTPEQIQAELAPHLFSRDDASGEAGDWLPPDALALIERKRRPIRPAAGQSAPTGGQSGLSVPPPPPQRPPVSQAGAPQAGVSQAPVRPPHAGPEDPRTHAGVRHEAPPAGPVHTAAPPVRAPDHEAATAKIPSKNKHRAPTGAVPVEVRLSGASVRIGPGPRAEHEQAAPSTAPAETDWVRRTPTAPPVPPQQPAPAVRWRPWRFRMSNDVWGTPVVADGTLFVSSFEVHALDIASGERRYKTRDVAWALAVDAGRLHAADGPHLYTVDVADGAERWRTSLDGWVYSLSAADGVLCCGVRGGGVQLRSAANGAELWRADDAQQDYESPQSGPVLVAGAAYYHGGGRLRCVDPRGAGLRWSFPVGEDVPSHPVERGGVLYVTAGTRVYALDAATGAERWRFEAPVVLFTPPTLDADALYVADYLGTVYALDAATGLDRWRGVTGSRQGAEPVVVGDGMVLVGSGEVLYAFEAATGRERWRYTARGEIVGSPALADGLVHLGSRDHSLHTLDLASGQLRWELGTKGELTGSPVAVGGRVFVGSKDRCVYALDAFYGTAVPAR</sequence>
<evidence type="ECO:0000256" key="4">
    <source>
        <dbReference type="ARBA" id="ARBA00022679"/>
    </source>
</evidence>
<dbReference type="SUPFAM" id="SSF56112">
    <property type="entry name" value="Protein kinase-like (PK-like)"/>
    <property type="match status" value="1"/>
</dbReference>
<dbReference type="FunFam" id="3.30.200.20:FF:000267">
    <property type="entry name" value="Serine/threonine protein kinase"/>
    <property type="match status" value="1"/>
</dbReference>
<dbReference type="Gene3D" id="2.130.10.10">
    <property type="entry name" value="YVTN repeat-like/Quinoprotein amine dehydrogenase"/>
    <property type="match status" value="2"/>
</dbReference>
<evidence type="ECO:0000256" key="8">
    <source>
        <dbReference type="ARBA" id="ARBA00047899"/>
    </source>
</evidence>
<evidence type="ECO:0000256" key="10">
    <source>
        <dbReference type="ARBA" id="ARBA00062510"/>
    </source>
</evidence>
<dbReference type="InterPro" id="IPR017441">
    <property type="entry name" value="Protein_kinase_ATP_BS"/>
</dbReference>
<keyword evidence="7 12" id="KW-0067">ATP-binding</keyword>
<evidence type="ECO:0000256" key="13">
    <source>
        <dbReference type="SAM" id="MobiDB-lite"/>
    </source>
</evidence>
<dbReference type="Gene3D" id="2.40.10.480">
    <property type="match status" value="2"/>
</dbReference>
<evidence type="ECO:0000256" key="1">
    <source>
        <dbReference type="ARBA" id="ARBA00012513"/>
    </source>
</evidence>
<dbReference type="Pfam" id="PF13360">
    <property type="entry name" value="PQQ_2"/>
    <property type="match status" value="1"/>
</dbReference>
<keyword evidence="5 12" id="KW-0547">Nucleotide-binding</keyword>
<evidence type="ECO:0000256" key="9">
    <source>
        <dbReference type="ARBA" id="ARBA00048679"/>
    </source>
</evidence>
<dbReference type="RefSeq" id="WP_369183817.1">
    <property type="nucleotide sequence ID" value="NZ_CP163445.1"/>
</dbReference>